<evidence type="ECO:0000313" key="2">
    <source>
        <dbReference type="WBParaSite" id="Csp11.Scaffold630.g21104.t2"/>
    </source>
</evidence>
<accession>A0A1I7V090</accession>
<dbReference type="Proteomes" id="UP000095282">
    <property type="component" value="Unplaced"/>
</dbReference>
<evidence type="ECO:0000313" key="1">
    <source>
        <dbReference type="Proteomes" id="UP000095282"/>
    </source>
</evidence>
<organism evidence="1 2">
    <name type="scientific">Caenorhabditis tropicalis</name>
    <dbReference type="NCBI Taxonomy" id="1561998"/>
    <lineage>
        <taxon>Eukaryota</taxon>
        <taxon>Metazoa</taxon>
        <taxon>Ecdysozoa</taxon>
        <taxon>Nematoda</taxon>
        <taxon>Chromadorea</taxon>
        <taxon>Rhabditida</taxon>
        <taxon>Rhabditina</taxon>
        <taxon>Rhabditomorpha</taxon>
        <taxon>Rhabditoidea</taxon>
        <taxon>Rhabditidae</taxon>
        <taxon>Peloderinae</taxon>
        <taxon>Caenorhabditis</taxon>
    </lineage>
</organism>
<dbReference type="AlphaFoldDB" id="A0A1I7V090"/>
<proteinExistence type="predicted"/>
<dbReference type="WBParaSite" id="Csp11.Scaffold630.g21104.t2">
    <property type="protein sequence ID" value="Csp11.Scaffold630.g21104.t2"/>
    <property type="gene ID" value="Csp11.Scaffold630.g21104"/>
</dbReference>
<protein>
    <submittedName>
        <fullName evidence="2">DPPIV_N domain-containing protein</fullName>
    </submittedName>
</protein>
<name>A0A1I7V090_9PELO</name>
<sequence>MEIFNKKLALVEHTTPLAVQDGKSPISSVSSRKMIDSIESYSLQSEAYYAPPQIDIHSSESADRNEAETFIDIPTNTFPRLISNGIFPRKSNEILEYKTIGRQSGDMENVAVLIESTNWNDTNRWISSIISQRKSIDDLNIFLYTPPMKISGVSNNLLRSWSNSSQQVHSLKQTSWKSALKHIQKSKEYVIFVRDNEYGAEDFADYYFLGKTVIELNENIESVCGSSNGIWQNYELGDVLWLSNSKCSQGEMRSRRNSQIDFKPRTEILLRPEVARVGNSEKSIVRDNSWNIDHFKPTMMTKAAFDMRLDYDLGSATVSTIQKWDSLKTFDCSDSIYVFSYDNEDQLRIVFENMDVTKLHKYNGIVPLSLGNCRAYIVTQDYLNKNTLPFFDYDG</sequence>
<dbReference type="eggNOG" id="ENOG502THKY">
    <property type="taxonomic scope" value="Eukaryota"/>
</dbReference>
<reference evidence="2" key="1">
    <citation type="submission" date="2016-11" db="UniProtKB">
        <authorList>
            <consortium name="WormBaseParasite"/>
        </authorList>
    </citation>
    <scope>IDENTIFICATION</scope>
</reference>
<keyword evidence="1" id="KW-1185">Reference proteome</keyword>